<dbReference type="SUPFAM" id="SSF103481">
    <property type="entry name" value="Multidrug resistance efflux transporter EmrE"/>
    <property type="match status" value="1"/>
</dbReference>
<keyword evidence="8 11" id="KW-1133">Transmembrane helix</keyword>
<dbReference type="GO" id="GO:0009245">
    <property type="term" value="P:lipid A biosynthetic process"/>
    <property type="evidence" value="ECO:0007669"/>
    <property type="project" value="UniProtKB-KW"/>
</dbReference>
<gene>
    <name evidence="13" type="ORF">HYX28_08750</name>
</gene>
<evidence type="ECO:0000256" key="11">
    <source>
        <dbReference type="SAM" id="Phobius"/>
    </source>
</evidence>
<keyword evidence="5" id="KW-0441">Lipid A biosynthesis</keyword>
<dbReference type="AlphaFoldDB" id="A0A932A8Z6"/>
<keyword evidence="3" id="KW-0444">Lipid biosynthesis</keyword>
<evidence type="ECO:0000256" key="3">
    <source>
        <dbReference type="ARBA" id="ARBA00022516"/>
    </source>
</evidence>
<dbReference type="Pfam" id="PF00892">
    <property type="entry name" value="EamA"/>
    <property type="match status" value="1"/>
</dbReference>
<comment type="caution">
    <text evidence="13">The sequence shown here is derived from an EMBL/GenBank/DDBJ whole genome shotgun (WGS) entry which is preliminary data.</text>
</comment>
<dbReference type="EMBL" id="JACPNR010000010">
    <property type="protein sequence ID" value="MBI2678857.1"/>
    <property type="molecule type" value="Genomic_DNA"/>
</dbReference>
<dbReference type="PANTHER" id="PTHR30561">
    <property type="entry name" value="SMR FAMILY PROTON-DEPENDENT DRUG EFFLUX TRANSPORTER SUGE"/>
    <property type="match status" value="1"/>
</dbReference>
<feature type="domain" description="EamA" evidence="12">
    <location>
        <begin position="51"/>
        <end position="118"/>
    </location>
</feature>
<sequence length="153" mass="16580">MDLKKYLVLAGIIVSGAVGDVLLSRGMRAMPPADLGHLPQLLHAIFTPWIAGGTFFLLIFFACYLTALTWADLTFVLPAAALDYVLLAFLSQWFLHEHVTVTRWLGILLITAGVGFVTRGPALTPLPETAEAVHEEAAHHHRSASDPSSAVRP</sequence>
<accession>A0A932A8Z6</accession>
<protein>
    <submittedName>
        <fullName evidence="13">EamA family transporter</fullName>
    </submittedName>
</protein>
<keyword evidence="2" id="KW-1003">Cell membrane</keyword>
<evidence type="ECO:0000313" key="14">
    <source>
        <dbReference type="Proteomes" id="UP000779809"/>
    </source>
</evidence>
<keyword evidence="4" id="KW-0997">Cell inner membrane</keyword>
<evidence type="ECO:0000256" key="6">
    <source>
        <dbReference type="ARBA" id="ARBA00022692"/>
    </source>
</evidence>
<evidence type="ECO:0000256" key="8">
    <source>
        <dbReference type="ARBA" id="ARBA00022989"/>
    </source>
</evidence>
<comment type="subcellular location">
    <subcellularLocation>
        <location evidence="1">Cell membrane</location>
        <topology evidence="1">Multi-pass membrane protein</topology>
    </subcellularLocation>
</comment>
<reference evidence="13" key="1">
    <citation type="submission" date="2020-07" db="EMBL/GenBank/DDBJ databases">
        <title>Huge and variable diversity of episymbiotic CPR bacteria and DPANN archaea in groundwater ecosystems.</title>
        <authorList>
            <person name="He C.Y."/>
            <person name="Keren R."/>
            <person name="Whittaker M."/>
            <person name="Farag I.F."/>
            <person name="Doudna J."/>
            <person name="Cate J.H.D."/>
            <person name="Banfield J.F."/>
        </authorList>
    </citation>
    <scope>NUCLEOTIDE SEQUENCE</scope>
    <source>
        <strain evidence="13">NC_groundwater_580_Pr5_B-0.1um_64_19</strain>
    </source>
</reference>
<evidence type="ECO:0000259" key="12">
    <source>
        <dbReference type="Pfam" id="PF00892"/>
    </source>
</evidence>
<proteinExistence type="predicted"/>
<evidence type="ECO:0000313" key="13">
    <source>
        <dbReference type="EMBL" id="MBI2678857.1"/>
    </source>
</evidence>
<evidence type="ECO:0000256" key="2">
    <source>
        <dbReference type="ARBA" id="ARBA00022475"/>
    </source>
</evidence>
<keyword evidence="7" id="KW-0448">Lipopolysaccharide biosynthesis</keyword>
<dbReference type="GO" id="GO:0005886">
    <property type="term" value="C:plasma membrane"/>
    <property type="evidence" value="ECO:0007669"/>
    <property type="project" value="UniProtKB-SubCell"/>
</dbReference>
<evidence type="ECO:0000256" key="7">
    <source>
        <dbReference type="ARBA" id="ARBA00022985"/>
    </source>
</evidence>
<dbReference type="InterPro" id="IPR000390">
    <property type="entry name" value="Small_drug/metabolite_transptr"/>
</dbReference>
<evidence type="ECO:0000256" key="1">
    <source>
        <dbReference type="ARBA" id="ARBA00004651"/>
    </source>
</evidence>
<name>A0A932A8Z6_9BACT</name>
<evidence type="ECO:0000256" key="10">
    <source>
        <dbReference type="ARBA" id="ARBA00023136"/>
    </source>
</evidence>
<feature type="transmembrane region" description="Helical" evidence="11">
    <location>
        <begin position="75"/>
        <end position="95"/>
    </location>
</feature>
<evidence type="ECO:0000256" key="5">
    <source>
        <dbReference type="ARBA" id="ARBA00022556"/>
    </source>
</evidence>
<evidence type="ECO:0000256" key="4">
    <source>
        <dbReference type="ARBA" id="ARBA00022519"/>
    </source>
</evidence>
<keyword evidence="9" id="KW-0443">Lipid metabolism</keyword>
<dbReference type="GO" id="GO:0022857">
    <property type="term" value="F:transmembrane transporter activity"/>
    <property type="evidence" value="ECO:0007669"/>
    <property type="project" value="InterPro"/>
</dbReference>
<dbReference type="Proteomes" id="UP000779809">
    <property type="component" value="Unassembled WGS sequence"/>
</dbReference>
<feature type="transmembrane region" description="Helical" evidence="11">
    <location>
        <begin position="43"/>
        <end position="68"/>
    </location>
</feature>
<dbReference type="InterPro" id="IPR000620">
    <property type="entry name" value="EamA_dom"/>
</dbReference>
<dbReference type="InterPro" id="IPR037185">
    <property type="entry name" value="EmrE-like"/>
</dbReference>
<dbReference type="PANTHER" id="PTHR30561:SF9">
    <property type="entry name" value="4-AMINO-4-DEOXY-L-ARABINOSE-PHOSPHOUNDECAPRENOL FLIPPASE SUBUNIT ARNF-RELATED"/>
    <property type="match status" value="1"/>
</dbReference>
<feature type="transmembrane region" description="Helical" evidence="11">
    <location>
        <begin position="101"/>
        <end position="118"/>
    </location>
</feature>
<dbReference type="GO" id="GO:0009103">
    <property type="term" value="P:lipopolysaccharide biosynthetic process"/>
    <property type="evidence" value="ECO:0007669"/>
    <property type="project" value="UniProtKB-KW"/>
</dbReference>
<evidence type="ECO:0000256" key="9">
    <source>
        <dbReference type="ARBA" id="ARBA00023098"/>
    </source>
</evidence>
<keyword evidence="6 11" id="KW-0812">Transmembrane</keyword>
<keyword evidence="10 11" id="KW-0472">Membrane</keyword>
<organism evidence="13 14">
    <name type="scientific">Candidatus Korobacter versatilis</name>
    <dbReference type="NCBI Taxonomy" id="658062"/>
    <lineage>
        <taxon>Bacteria</taxon>
        <taxon>Pseudomonadati</taxon>
        <taxon>Acidobacteriota</taxon>
        <taxon>Terriglobia</taxon>
        <taxon>Terriglobales</taxon>
        <taxon>Candidatus Korobacteraceae</taxon>
        <taxon>Candidatus Korobacter</taxon>
    </lineage>
</organism>
<dbReference type="Gene3D" id="1.10.3730.20">
    <property type="match status" value="1"/>
</dbReference>